<keyword evidence="3 5" id="KW-0418">Kinase</keyword>
<dbReference type="PROSITE" id="PS00584">
    <property type="entry name" value="PFKB_KINASES_2"/>
    <property type="match status" value="1"/>
</dbReference>
<dbReference type="AlphaFoldDB" id="A0A6G4QYX0"/>
<dbReference type="RefSeq" id="WP_165258661.1">
    <property type="nucleotide sequence ID" value="NZ_JAAKGT010000004.1"/>
</dbReference>
<evidence type="ECO:0000256" key="1">
    <source>
        <dbReference type="ARBA" id="ARBA00010688"/>
    </source>
</evidence>
<dbReference type="CDD" id="cd01168">
    <property type="entry name" value="adenosine_kinase"/>
    <property type="match status" value="1"/>
</dbReference>
<evidence type="ECO:0000313" key="5">
    <source>
        <dbReference type="EMBL" id="NGM50128.1"/>
    </source>
</evidence>
<protein>
    <submittedName>
        <fullName evidence="5">Adenosine kinase</fullName>
    </submittedName>
</protein>
<gene>
    <name evidence="5" type="ORF">G5B46_10955</name>
</gene>
<dbReference type="PANTHER" id="PTHR43320">
    <property type="entry name" value="SUGAR KINASE"/>
    <property type="match status" value="1"/>
</dbReference>
<reference evidence="5" key="1">
    <citation type="submission" date="2020-02" db="EMBL/GenBank/DDBJ databases">
        <authorList>
            <person name="Gao J."/>
            <person name="Sun J."/>
        </authorList>
    </citation>
    <scope>NUCLEOTIDE SEQUENCE</scope>
    <source>
        <strain evidence="5">602-2</strain>
    </source>
</reference>
<dbReference type="SUPFAM" id="SSF53613">
    <property type="entry name" value="Ribokinase-like"/>
    <property type="match status" value="1"/>
</dbReference>
<proteinExistence type="inferred from homology"/>
<dbReference type="InterPro" id="IPR029056">
    <property type="entry name" value="Ribokinase-like"/>
</dbReference>
<organism evidence="5">
    <name type="scientific">Caulobacter sp. 602-2</name>
    <dbReference type="NCBI Taxonomy" id="2710887"/>
    <lineage>
        <taxon>Bacteria</taxon>
        <taxon>Pseudomonadati</taxon>
        <taxon>Pseudomonadota</taxon>
        <taxon>Alphaproteobacteria</taxon>
        <taxon>Caulobacterales</taxon>
        <taxon>Caulobacteraceae</taxon>
        <taxon>Caulobacter</taxon>
    </lineage>
</organism>
<dbReference type="EMBL" id="JAAKGT010000004">
    <property type="protein sequence ID" value="NGM50128.1"/>
    <property type="molecule type" value="Genomic_DNA"/>
</dbReference>
<sequence length="329" mass="34221">MTALYDVAAIGNAIVDVIAQCDDAFLDAQGLVKGSMALIDTARASSLYDAMAAGIEASGGSAANTLAGVASFGGKAAFIGKVADDQLGRVFTHDMRAIGGIFTTPPLAEGPATAQCLINVTPDAQRTMSTYLGACVELTAADVDQAIIEGAQYAYLEGYLFDPLEARRAFAKAAALSHGAGRKIAITLSDSFVVERHREALLGFVETQCDIVFANASEVCALFQTDDFDAAVKELSKRVEIAAVTRSEKGSVVASGEHFHEISAFPVEKVVDTTGAGDQYAAGFLYGLSQGRSLADCGKLGSLAAAEVIAHYGPRPQVKLRDLAAQNGL</sequence>
<name>A0A6G4QYX0_9CAUL</name>
<dbReference type="Pfam" id="PF00294">
    <property type="entry name" value="PfkB"/>
    <property type="match status" value="1"/>
</dbReference>
<dbReference type="InterPro" id="IPR052700">
    <property type="entry name" value="Carb_kinase_PfkB-like"/>
</dbReference>
<dbReference type="InterPro" id="IPR002173">
    <property type="entry name" value="Carboh/pur_kinase_PfkB_CS"/>
</dbReference>
<dbReference type="Gene3D" id="3.40.1190.20">
    <property type="match status" value="1"/>
</dbReference>
<evidence type="ECO:0000259" key="4">
    <source>
        <dbReference type="Pfam" id="PF00294"/>
    </source>
</evidence>
<dbReference type="GO" id="GO:0016301">
    <property type="term" value="F:kinase activity"/>
    <property type="evidence" value="ECO:0007669"/>
    <property type="project" value="UniProtKB-KW"/>
</dbReference>
<comment type="similarity">
    <text evidence="1">Belongs to the carbohydrate kinase PfkB family.</text>
</comment>
<dbReference type="PANTHER" id="PTHR43320:SF3">
    <property type="entry name" value="CARBOHYDRATE KINASE PFKB DOMAIN-CONTAINING PROTEIN"/>
    <property type="match status" value="1"/>
</dbReference>
<evidence type="ECO:0000256" key="2">
    <source>
        <dbReference type="ARBA" id="ARBA00022679"/>
    </source>
</evidence>
<keyword evidence="2" id="KW-0808">Transferase</keyword>
<evidence type="ECO:0000256" key="3">
    <source>
        <dbReference type="ARBA" id="ARBA00022777"/>
    </source>
</evidence>
<comment type="caution">
    <text evidence="5">The sequence shown here is derived from an EMBL/GenBank/DDBJ whole genome shotgun (WGS) entry which is preliminary data.</text>
</comment>
<accession>A0A6G4QYX0</accession>
<feature type="domain" description="Carbohydrate kinase PfkB" evidence="4">
    <location>
        <begin position="58"/>
        <end position="315"/>
    </location>
</feature>
<dbReference type="InterPro" id="IPR011611">
    <property type="entry name" value="PfkB_dom"/>
</dbReference>
<dbReference type="Gene3D" id="3.30.1110.10">
    <property type="match status" value="1"/>
</dbReference>